<protein>
    <recommendedName>
        <fullName evidence="3">Methyltransferase FkbM domain-containing protein</fullName>
    </recommendedName>
</protein>
<dbReference type="EMBL" id="CAUJNA010000752">
    <property type="protein sequence ID" value="CAJ1380849.1"/>
    <property type="molecule type" value="Genomic_DNA"/>
</dbReference>
<dbReference type="SUPFAM" id="SSF53335">
    <property type="entry name" value="S-adenosyl-L-methionine-dependent methyltransferases"/>
    <property type="match status" value="1"/>
</dbReference>
<keyword evidence="1" id="KW-0175">Coiled coil</keyword>
<dbReference type="Proteomes" id="UP001178507">
    <property type="component" value="Unassembled WGS sequence"/>
</dbReference>
<feature type="domain" description="Methyltransferase FkbM" evidence="3">
    <location>
        <begin position="67"/>
        <end position="245"/>
    </location>
</feature>
<name>A0AA36MUK4_9DINO</name>
<gene>
    <name evidence="4" type="ORF">EVOR1521_LOCUS8691</name>
</gene>
<dbReference type="PANTHER" id="PTHR34203">
    <property type="entry name" value="METHYLTRANSFERASE, FKBM FAMILY PROTEIN"/>
    <property type="match status" value="1"/>
</dbReference>
<evidence type="ECO:0000313" key="5">
    <source>
        <dbReference type="Proteomes" id="UP001178507"/>
    </source>
</evidence>
<evidence type="ECO:0000259" key="3">
    <source>
        <dbReference type="Pfam" id="PF05050"/>
    </source>
</evidence>
<dbReference type="InterPro" id="IPR006342">
    <property type="entry name" value="FkbM_mtfrase"/>
</dbReference>
<dbReference type="Gene3D" id="3.40.50.150">
    <property type="entry name" value="Vaccinia Virus protein VP39"/>
    <property type="match status" value="1"/>
</dbReference>
<dbReference type="Pfam" id="PF05050">
    <property type="entry name" value="Methyltransf_21"/>
    <property type="match status" value="1"/>
</dbReference>
<dbReference type="NCBIfam" id="TIGR01444">
    <property type="entry name" value="fkbM_fam"/>
    <property type="match status" value="1"/>
</dbReference>
<dbReference type="PANTHER" id="PTHR34203:SF15">
    <property type="entry name" value="SLL1173 PROTEIN"/>
    <property type="match status" value="1"/>
</dbReference>
<evidence type="ECO:0000313" key="4">
    <source>
        <dbReference type="EMBL" id="CAJ1380849.1"/>
    </source>
</evidence>
<feature type="signal peptide" evidence="2">
    <location>
        <begin position="1"/>
        <end position="19"/>
    </location>
</feature>
<dbReference type="InterPro" id="IPR052514">
    <property type="entry name" value="SAM-dependent_MTase"/>
</dbReference>
<organism evidence="4 5">
    <name type="scientific">Effrenium voratum</name>
    <dbReference type="NCBI Taxonomy" id="2562239"/>
    <lineage>
        <taxon>Eukaryota</taxon>
        <taxon>Sar</taxon>
        <taxon>Alveolata</taxon>
        <taxon>Dinophyceae</taxon>
        <taxon>Suessiales</taxon>
        <taxon>Symbiodiniaceae</taxon>
        <taxon>Effrenium</taxon>
    </lineage>
</organism>
<feature type="coiled-coil region" evidence="1">
    <location>
        <begin position="385"/>
        <end position="419"/>
    </location>
</feature>
<evidence type="ECO:0000256" key="2">
    <source>
        <dbReference type="SAM" id="SignalP"/>
    </source>
</evidence>
<keyword evidence="5" id="KW-1185">Reference proteome</keyword>
<proteinExistence type="predicted"/>
<dbReference type="AlphaFoldDB" id="A0AA36MUK4"/>
<accession>A0AA36MUK4</accession>
<keyword evidence="2" id="KW-0732">Signal</keyword>
<dbReference type="InterPro" id="IPR029063">
    <property type="entry name" value="SAM-dependent_MTases_sf"/>
</dbReference>
<reference evidence="4" key="1">
    <citation type="submission" date="2023-08" db="EMBL/GenBank/DDBJ databases">
        <authorList>
            <person name="Chen Y."/>
            <person name="Shah S."/>
            <person name="Dougan E. K."/>
            <person name="Thang M."/>
            <person name="Chan C."/>
        </authorList>
    </citation>
    <scope>NUCLEOTIDE SEQUENCE</scope>
</reference>
<sequence>MDRLAWLWLLWTSSMGADGLPLEMRRQFLRLGKQALSTWNGCLGVESLLAPLKLPWDLTRGGRLLLDVGANTGRASEAMVSVLGQASGCGEVETLELIAFEPHPVNQAELQKLLKRMASPGRRLLSVAAAVSAAPGHAELFGLSGTDLGSSLSPHVNVMRERWLANVSRSVAVVSLESFLEVDRKVFLLKVDAEGFDPLVLKGADRLLRKRRVRFLVFEVDRAWHKAGHGISLEQVVSRLFRLGYFCFVMHPEVLVPVYGIWWNPTYNSFTWANVFCALRNDPALFAVFVSYSFGNLSLQYAAHELLPQSLNATLRGLLAPVRRVSPRGNKRRRMRVLRFGDGVSKNEGPMFEDILYKFQFMLEHLEIFCCELRETLEDRLMLVLADLERQVPELLQKLQRQAEEVADRASKLQELEVRVEMVSRRIGTQDERLQSCAERCERTPLQLRSLCREELQRRLSEEDLPATALAVAKQQEALDEVRLQLQRLLDRLEWGGLLERTRWRPD</sequence>
<comment type="caution">
    <text evidence="4">The sequence shown here is derived from an EMBL/GenBank/DDBJ whole genome shotgun (WGS) entry which is preliminary data.</text>
</comment>
<feature type="chain" id="PRO_5041263152" description="Methyltransferase FkbM domain-containing protein" evidence="2">
    <location>
        <begin position="20"/>
        <end position="507"/>
    </location>
</feature>
<evidence type="ECO:0000256" key="1">
    <source>
        <dbReference type="SAM" id="Coils"/>
    </source>
</evidence>